<keyword evidence="7 11" id="KW-0472">Membrane</keyword>
<evidence type="ECO:0000256" key="10">
    <source>
        <dbReference type="SAM" id="MobiDB-lite"/>
    </source>
</evidence>
<keyword evidence="2" id="KW-0444">Lipid biosynthesis</keyword>
<evidence type="ECO:0000256" key="5">
    <source>
        <dbReference type="ARBA" id="ARBA00022989"/>
    </source>
</evidence>
<evidence type="ECO:0000313" key="13">
    <source>
        <dbReference type="Proteomes" id="UP001596972"/>
    </source>
</evidence>
<dbReference type="GO" id="GO:0016746">
    <property type="term" value="F:acyltransferase activity"/>
    <property type="evidence" value="ECO:0007669"/>
    <property type="project" value="UniProtKB-KW"/>
</dbReference>
<dbReference type="InterPro" id="IPR003811">
    <property type="entry name" value="G3P_acylTferase_PlsY"/>
</dbReference>
<feature type="region of interest" description="Disordered" evidence="10">
    <location>
        <begin position="198"/>
        <end position="235"/>
    </location>
</feature>
<keyword evidence="5 11" id="KW-1133">Transmembrane helix</keyword>
<evidence type="ECO:0000256" key="3">
    <source>
        <dbReference type="ARBA" id="ARBA00022679"/>
    </source>
</evidence>
<comment type="caution">
    <text evidence="12">The sequence shown here is derived from an EMBL/GenBank/DDBJ whole genome shotgun (WGS) entry which is preliminary data.</text>
</comment>
<feature type="transmembrane region" description="Helical" evidence="11">
    <location>
        <begin position="118"/>
        <end position="143"/>
    </location>
</feature>
<feature type="compositionally biased region" description="Low complexity" evidence="10">
    <location>
        <begin position="216"/>
        <end position="235"/>
    </location>
</feature>
<evidence type="ECO:0000256" key="7">
    <source>
        <dbReference type="ARBA" id="ARBA00023136"/>
    </source>
</evidence>
<evidence type="ECO:0000256" key="2">
    <source>
        <dbReference type="ARBA" id="ARBA00022516"/>
    </source>
</evidence>
<evidence type="ECO:0000256" key="8">
    <source>
        <dbReference type="ARBA" id="ARBA00023209"/>
    </source>
</evidence>
<evidence type="ECO:0000256" key="9">
    <source>
        <dbReference type="ARBA" id="ARBA00023264"/>
    </source>
</evidence>
<reference evidence="13" key="1">
    <citation type="journal article" date="2019" name="Int. J. Syst. Evol. Microbiol.">
        <title>The Global Catalogue of Microorganisms (GCM) 10K type strain sequencing project: providing services to taxonomists for standard genome sequencing and annotation.</title>
        <authorList>
            <consortium name="The Broad Institute Genomics Platform"/>
            <consortium name="The Broad Institute Genome Sequencing Center for Infectious Disease"/>
            <person name="Wu L."/>
            <person name="Ma J."/>
        </authorList>
    </citation>
    <scope>NUCLEOTIDE SEQUENCE [LARGE SCALE GENOMIC DNA]</scope>
    <source>
        <strain evidence="13">JCM 31202</strain>
    </source>
</reference>
<dbReference type="EMBL" id="JBHTJA010000051">
    <property type="protein sequence ID" value="MFD0903270.1"/>
    <property type="molecule type" value="Genomic_DNA"/>
</dbReference>
<keyword evidence="4 11" id="KW-0812">Transmembrane</keyword>
<gene>
    <name evidence="12" type="ORF">ACFQ11_22955</name>
</gene>
<organism evidence="12 13">
    <name type="scientific">Actinomadura sediminis</name>
    <dbReference type="NCBI Taxonomy" id="1038904"/>
    <lineage>
        <taxon>Bacteria</taxon>
        <taxon>Bacillati</taxon>
        <taxon>Actinomycetota</taxon>
        <taxon>Actinomycetes</taxon>
        <taxon>Streptosporangiales</taxon>
        <taxon>Thermomonosporaceae</taxon>
        <taxon>Actinomadura</taxon>
    </lineage>
</organism>
<protein>
    <submittedName>
        <fullName evidence="12">Glycerol-3-phosphate acyltransferase</fullName>
    </submittedName>
</protein>
<keyword evidence="6" id="KW-0443">Lipid metabolism</keyword>
<evidence type="ECO:0000256" key="6">
    <source>
        <dbReference type="ARBA" id="ARBA00023098"/>
    </source>
</evidence>
<evidence type="ECO:0000256" key="11">
    <source>
        <dbReference type="SAM" id="Phobius"/>
    </source>
</evidence>
<feature type="transmembrane region" description="Helical" evidence="11">
    <location>
        <begin position="6"/>
        <end position="24"/>
    </location>
</feature>
<keyword evidence="12" id="KW-0012">Acyltransferase</keyword>
<name>A0ABW3EUT0_9ACTN</name>
<sequence length="235" mass="23732">MESVLVPVIGGYLLGSVPVAVLVGRAHGFDPRSVGDRNPGFWNVRQRLGARSAAPVFAGDLLKGTAAGLLGLAAGGNRTGPAGQVRGPSVVPVYAAVGAAMAGHAWPLFAGRRGGRCVLTFAGGMAVICPPAFGLGLAALAAGGLATGSFAAGARLAVFSLPALQLAFAPASHVAGTGMLMAFIGARFGQAALAERAQRRRPSVDARKNRPRSGRRFGPARYGRGAARKASAGRR</sequence>
<dbReference type="Proteomes" id="UP001596972">
    <property type="component" value="Unassembled WGS sequence"/>
</dbReference>
<dbReference type="PANTHER" id="PTHR30309">
    <property type="entry name" value="INNER MEMBRANE PROTEIN YGIH"/>
    <property type="match status" value="1"/>
</dbReference>
<evidence type="ECO:0000256" key="1">
    <source>
        <dbReference type="ARBA" id="ARBA00022475"/>
    </source>
</evidence>
<evidence type="ECO:0000256" key="4">
    <source>
        <dbReference type="ARBA" id="ARBA00022692"/>
    </source>
</evidence>
<keyword evidence="3" id="KW-0808">Transferase</keyword>
<feature type="transmembrane region" description="Helical" evidence="11">
    <location>
        <begin position="163"/>
        <end position="186"/>
    </location>
</feature>
<keyword evidence="1" id="KW-1003">Cell membrane</keyword>
<dbReference type="Pfam" id="PF02660">
    <property type="entry name" value="G3P_acyltransf"/>
    <property type="match status" value="1"/>
</dbReference>
<dbReference type="SMART" id="SM01207">
    <property type="entry name" value="G3P_acyltransf"/>
    <property type="match status" value="1"/>
</dbReference>
<dbReference type="PANTHER" id="PTHR30309:SF0">
    <property type="entry name" value="GLYCEROL-3-PHOSPHATE ACYLTRANSFERASE-RELATED"/>
    <property type="match status" value="1"/>
</dbReference>
<keyword evidence="13" id="KW-1185">Reference proteome</keyword>
<proteinExistence type="predicted"/>
<accession>A0ABW3EUT0</accession>
<evidence type="ECO:0000313" key="12">
    <source>
        <dbReference type="EMBL" id="MFD0903270.1"/>
    </source>
</evidence>
<keyword evidence="8" id="KW-0594">Phospholipid biosynthesis</keyword>
<keyword evidence="9" id="KW-1208">Phospholipid metabolism</keyword>